<dbReference type="SUPFAM" id="SSF53697">
    <property type="entry name" value="SIS domain"/>
    <property type="match status" value="1"/>
</dbReference>
<evidence type="ECO:0000313" key="6">
    <source>
        <dbReference type="Proteomes" id="UP000179588"/>
    </source>
</evidence>
<proteinExistence type="evidence at transcript level"/>
<feature type="domain" description="SIS" evidence="4">
    <location>
        <begin position="60"/>
        <end position="223"/>
    </location>
</feature>
<keyword evidence="2 3" id="KW-0119">Carbohydrate metabolism</keyword>
<comment type="miscellaneous">
    <text evidence="3">A lyase-type mechanism (elimination/hydration) is suggested for the cleavage of the lactyl ether bond of MurNAc 6-phosphate, with the formation of an alpha,beta-unsaturated aldehyde intermediate with (E)-stereochemistry, followed by the syn addition of water to give product.</text>
</comment>
<evidence type="ECO:0000256" key="2">
    <source>
        <dbReference type="ARBA" id="ARBA00023277"/>
    </source>
</evidence>
<sequence>MSVTENTLSDCLQNELNQDTLQFSRLDTLSMLTEINQADSTVATSLQAVLPEIANVVDVIAERLKQGGRIFYVGAGTSGRLAVLDSAECPPTFGTSPELVQSIIAGGQAAMLKAVENIEDSVEASVEELKQRGASEKDVIIGIAASGRTPFTLSAIEYGNQLGALTVAITTRGHSVLSELAQYAIAPDVGAEVLSGSTRMKSGTAQKMILGMLSTCVMARLGRIHTNLMIDVVANNIKLLRRAERIVGEVCQIDMQTAAELLKQVDYHPRRAILMYELNINAQQATDIVQKNPNTSLDLMLNSYRE</sequence>
<name>A0A1S1HXI5_PROST</name>
<dbReference type="InterPro" id="IPR005488">
    <property type="entry name" value="Etherase_MurQ"/>
</dbReference>
<accession>A0A1S1HXI5</accession>
<dbReference type="NCBIfam" id="NF009222">
    <property type="entry name" value="PRK12570.1"/>
    <property type="match status" value="1"/>
</dbReference>
<dbReference type="InterPro" id="IPR040190">
    <property type="entry name" value="MURQ/GCKR"/>
</dbReference>
<comment type="induction">
    <text evidence="3">Induced by MurNAc 6-phosphate that releases the repressor MurR from the DNA. Repressed by MurR in the absence of MurNAc 6-phosphate.</text>
</comment>
<comment type="subunit">
    <text evidence="3">Homodimer.</text>
</comment>
<evidence type="ECO:0000259" key="4">
    <source>
        <dbReference type="PROSITE" id="PS51464"/>
    </source>
</evidence>
<dbReference type="PROSITE" id="PS51464">
    <property type="entry name" value="SIS"/>
    <property type="match status" value="1"/>
</dbReference>
<keyword evidence="6" id="KW-1185">Reference proteome</keyword>
<comment type="caution">
    <text evidence="5">The sequence shown here is derived from an EMBL/GenBank/DDBJ whole genome shotgun (WGS) entry which is preliminary data.</text>
</comment>
<comment type="function">
    <text evidence="3">Specifically catalyzes the cleavage of the D-lactyl ether substituent of MurNAc 6-phosphate, producing GlcNAc 6-phosphate and D-lactate. Together with AnmK, is also required for the utilization of anhydro-N-acetylmuramic acid (anhMurNAc) either imported from the medium or derived from its own cell wall murein, and thus plays a role in cell wall recycling.</text>
</comment>
<gene>
    <name evidence="3" type="primary">murQ</name>
    <name evidence="5" type="ORF">A3Q29_01360</name>
</gene>
<dbReference type="Gene3D" id="3.40.50.10490">
    <property type="entry name" value="Glucose-6-phosphate isomerase like protein, domain 1"/>
    <property type="match status" value="1"/>
</dbReference>
<keyword evidence="1 3" id="KW-0456">Lyase</keyword>
<dbReference type="NCBIfam" id="NF003915">
    <property type="entry name" value="PRK05441.1"/>
    <property type="match status" value="1"/>
</dbReference>
<dbReference type="InterPro" id="IPR001347">
    <property type="entry name" value="SIS_dom"/>
</dbReference>
<comment type="pathway">
    <text evidence="3">Cell wall biogenesis; peptidoglycan recycling.</text>
</comment>
<dbReference type="GO" id="GO:0009254">
    <property type="term" value="P:peptidoglycan turnover"/>
    <property type="evidence" value="ECO:0007669"/>
    <property type="project" value="UniProtKB-UniRule"/>
</dbReference>
<comment type="catalytic activity">
    <reaction evidence="3">
        <text>N-acetyl-D-muramate 6-phosphate + H2O = N-acetyl-D-glucosamine 6-phosphate + (R)-lactate</text>
        <dbReference type="Rhea" id="RHEA:26410"/>
        <dbReference type="ChEBI" id="CHEBI:15377"/>
        <dbReference type="ChEBI" id="CHEBI:16004"/>
        <dbReference type="ChEBI" id="CHEBI:57513"/>
        <dbReference type="ChEBI" id="CHEBI:58722"/>
        <dbReference type="EC" id="4.2.1.126"/>
    </reaction>
</comment>
<dbReference type="HAMAP" id="MF_00068">
    <property type="entry name" value="MurQ"/>
    <property type="match status" value="1"/>
</dbReference>
<dbReference type="GO" id="GO:0097173">
    <property type="term" value="P:N-acetylmuramic acid catabolic process"/>
    <property type="evidence" value="ECO:0007669"/>
    <property type="project" value="UniProtKB-UniPathway"/>
</dbReference>
<comment type="pathway">
    <text evidence="3">Amino-sugar metabolism; N-acetylmuramate degradation.</text>
</comment>
<dbReference type="GO" id="GO:0097175">
    <property type="term" value="P:1,6-anhydro-N-acetyl-beta-muramic acid catabolic process"/>
    <property type="evidence" value="ECO:0007669"/>
    <property type="project" value="UniProtKB-UniRule"/>
</dbReference>
<evidence type="ECO:0000256" key="3">
    <source>
        <dbReference type="HAMAP-Rule" id="MF_00068"/>
    </source>
</evidence>
<dbReference type="EMBL" id="LVIE01000001">
    <property type="protein sequence ID" value="OHT26013.1"/>
    <property type="molecule type" value="Genomic_DNA"/>
</dbReference>
<dbReference type="UniPathway" id="UPA00544"/>
<dbReference type="AlphaFoldDB" id="A0A1S1HXI5"/>
<dbReference type="FunFam" id="3.40.50.10490:FF:000014">
    <property type="entry name" value="N-acetylmuramic acid 6-phosphate etherase"/>
    <property type="match status" value="1"/>
</dbReference>
<dbReference type="Pfam" id="PF22645">
    <property type="entry name" value="GKRP_SIS_N"/>
    <property type="match status" value="1"/>
</dbReference>
<dbReference type="UniPathway" id="UPA00342"/>
<comment type="pathway">
    <text evidence="3">Amino-sugar metabolism; 1,6-anhydro-N-acetylmuramate degradation.</text>
</comment>
<evidence type="ECO:0000256" key="1">
    <source>
        <dbReference type="ARBA" id="ARBA00023239"/>
    </source>
</evidence>
<feature type="active site" evidence="3">
    <location>
        <position position="119"/>
    </location>
</feature>
<dbReference type="Gene3D" id="1.10.8.1080">
    <property type="match status" value="1"/>
</dbReference>
<dbReference type="PANTHER" id="PTHR10088:SF4">
    <property type="entry name" value="GLUCOKINASE REGULATORY PROTEIN"/>
    <property type="match status" value="1"/>
</dbReference>
<dbReference type="GO" id="GO:0016835">
    <property type="term" value="F:carbon-oxygen lyase activity"/>
    <property type="evidence" value="ECO:0007669"/>
    <property type="project" value="UniProtKB-UniRule"/>
</dbReference>
<dbReference type="GO" id="GO:0016803">
    <property type="term" value="F:ether hydrolase activity"/>
    <property type="evidence" value="ECO:0007669"/>
    <property type="project" value="TreeGrafter"/>
</dbReference>
<reference evidence="5 6" key="1">
    <citation type="submission" date="2016-03" db="EMBL/GenBank/DDBJ databases">
        <title>Genome sequence of Providencia stuartii strain, isolated from the salivary glands of larval Lucilia sericata.</title>
        <authorList>
            <person name="Yuan Y."/>
            <person name="Zhang Y."/>
            <person name="Fu S."/>
            <person name="Crippen T.L."/>
            <person name="Visi D."/>
            <person name="Benbow M.E."/>
            <person name="Allen M."/>
            <person name="Tomberlin J.K."/>
            <person name="Sze S.-H."/>
            <person name="Tarone A.M."/>
        </authorList>
    </citation>
    <scope>NUCLEOTIDE SEQUENCE [LARGE SCALE GENOMIC DNA]</scope>
    <source>
        <strain evidence="5 6">Crippen</strain>
    </source>
</reference>
<dbReference type="GO" id="GO:0097367">
    <property type="term" value="F:carbohydrate derivative binding"/>
    <property type="evidence" value="ECO:0007669"/>
    <property type="project" value="InterPro"/>
</dbReference>
<evidence type="ECO:0000313" key="5">
    <source>
        <dbReference type="EMBL" id="OHT26013.1"/>
    </source>
</evidence>
<comment type="similarity">
    <text evidence="3">Belongs to the GCKR-like family. MurNAc-6-P etherase subfamily.</text>
</comment>
<dbReference type="RefSeq" id="WP_070924972.1">
    <property type="nucleotide sequence ID" value="NZ_VAUE01000009.1"/>
</dbReference>
<dbReference type="UniPathway" id="UPA00343"/>
<organism evidence="5 6">
    <name type="scientific">Providencia stuartii</name>
    <dbReference type="NCBI Taxonomy" id="588"/>
    <lineage>
        <taxon>Bacteria</taxon>
        <taxon>Pseudomonadati</taxon>
        <taxon>Pseudomonadota</taxon>
        <taxon>Gammaproteobacteria</taxon>
        <taxon>Enterobacterales</taxon>
        <taxon>Morganellaceae</taxon>
        <taxon>Providencia</taxon>
    </lineage>
</organism>
<dbReference type="PROSITE" id="PS01272">
    <property type="entry name" value="GCKR"/>
    <property type="match status" value="1"/>
</dbReference>
<dbReference type="NCBIfam" id="TIGR00274">
    <property type="entry name" value="N-acetylmuramic acid 6-phosphate etherase"/>
    <property type="match status" value="1"/>
</dbReference>
<dbReference type="InterPro" id="IPR046348">
    <property type="entry name" value="SIS_dom_sf"/>
</dbReference>
<dbReference type="Proteomes" id="UP000179588">
    <property type="component" value="Unassembled WGS sequence"/>
</dbReference>
<dbReference type="GO" id="GO:0046348">
    <property type="term" value="P:amino sugar catabolic process"/>
    <property type="evidence" value="ECO:0007669"/>
    <property type="project" value="InterPro"/>
</dbReference>
<dbReference type="EC" id="4.2.1.126" evidence="3"/>
<dbReference type="OrthoDB" id="9813395at2"/>
<dbReference type="CDD" id="cd05007">
    <property type="entry name" value="SIS_Etherase"/>
    <property type="match status" value="1"/>
</dbReference>
<protein>
    <recommendedName>
        <fullName evidence="3">N-acetylmuramic acid 6-phosphate etherase</fullName>
        <shortName evidence="3">MurNAc-6-P etherase</shortName>
        <ecNumber evidence="3">4.2.1.126</ecNumber>
    </recommendedName>
    <alternativeName>
        <fullName evidence="3">N-acetylmuramic acid 6-phosphate hydrolase</fullName>
    </alternativeName>
    <alternativeName>
        <fullName evidence="3">N-acetylmuramic acid 6-phosphate lyase</fullName>
    </alternativeName>
</protein>
<feature type="active site" description="Proton donor" evidence="3">
    <location>
        <position position="88"/>
    </location>
</feature>
<dbReference type="PANTHER" id="PTHR10088">
    <property type="entry name" value="GLUCOKINASE REGULATORY PROTEIN"/>
    <property type="match status" value="1"/>
</dbReference>
<dbReference type="InterPro" id="IPR005486">
    <property type="entry name" value="Glucokinase_regulatory_CS"/>
</dbReference>